<feature type="coiled-coil region" evidence="1">
    <location>
        <begin position="40"/>
        <end position="67"/>
    </location>
</feature>
<keyword evidence="1" id="KW-0175">Coiled coil</keyword>
<evidence type="ECO:0000313" key="2">
    <source>
        <dbReference type="EMBL" id="KAH9382499.1"/>
    </source>
</evidence>
<comment type="caution">
    <text evidence="2">The sequence shown here is derived from an EMBL/GenBank/DDBJ whole genome shotgun (WGS) entry which is preliminary data.</text>
</comment>
<accession>A0A9J6H591</accession>
<sequence>MFPPLESVLIQTMLTAAAPDDPSRMEASQPLEAPLVPPVEAALRQRIAELELKLKAKEQQRLLANRKKNQAALEMKNLGSGLQEFLTEIRYRGLKKRRQEAHRGPKKTLRKGLQLRLACGKRGYKLVRETAQPLPADRTLQHHLPKV</sequence>
<evidence type="ECO:0000313" key="3">
    <source>
        <dbReference type="Proteomes" id="UP000821853"/>
    </source>
</evidence>
<reference evidence="2 3" key="1">
    <citation type="journal article" date="2020" name="Cell">
        <title>Large-Scale Comparative Analyses of Tick Genomes Elucidate Their Genetic Diversity and Vector Capacities.</title>
        <authorList>
            <consortium name="Tick Genome and Microbiome Consortium (TIGMIC)"/>
            <person name="Jia N."/>
            <person name="Wang J."/>
            <person name="Shi W."/>
            <person name="Du L."/>
            <person name="Sun Y."/>
            <person name="Zhan W."/>
            <person name="Jiang J.F."/>
            <person name="Wang Q."/>
            <person name="Zhang B."/>
            <person name="Ji P."/>
            <person name="Bell-Sakyi L."/>
            <person name="Cui X.M."/>
            <person name="Yuan T.T."/>
            <person name="Jiang B.G."/>
            <person name="Yang W.F."/>
            <person name="Lam T.T."/>
            <person name="Chang Q.C."/>
            <person name="Ding S.J."/>
            <person name="Wang X.J."/>
            <person name="Zhu J.G."/>
            <person name="Ruan X.D."/>
            <person name="Zhao L."/>
            <person name="Wei J.T."/>
            <person name="Ye R.Z."/>
            <person name="Que T.C."/>
            <person name="Du C.H."/>
            <person name="Zhou Y.H."/>
            <person name="Cheng J.X."/>
            <person name="Dai P.F."/>
            <person name="Guo W.B."/>
            <person name="Han X.H."/>
            <person name="Huang E.J."/>
            <person name="Li L.F."/>
            <person name="Wei W."/>
            <person name="Gao Y.C."/>
            <person name="Liu J.Z."/>
            <person name="Shao H.Z."/>
            <person name="Wang X."/>
            <person name="Wang C.C."/>
            <person name="Yang T.C."/>
            <person name="Huo Q.B."/>
            <person name="Li W."/>
            <person name="Chen H.Y."/>
            <person name="Chen S.E."/>
            <person name="Zhou L.G."/>
            <person name="Ni X.B."/>
            <person name="Tian J.H."/>
            <person name="Sheng Y."/>
            <person name="Liu T."/>
            <person name="Pan Y.S."/>
            <person name="Xia L.Y."/>
            <person name="Li J."/>
            <person name="Zhao F."/>
            <person name="Cao W.C."/>
        </authorList>
    </citation>
    <scope>NUCLEOTIDE SEQUENCE [LARGE SCALE GENOMIC DNA]</scope>
    <source>
        <strain evidence="2">HaeL-2018</strain>
    </source>
</reference>
<dbReference type="Proteomes" id="UP000821853">
    <property type="component" value="Chromosome 9"/>
</dbReference>
<protein>
    <submittedName>
        <fullName evidence="2">Uncharacterized protein</fullName>
    </submittedName>
</protein>
<gene>
    <name evidence="2" type="ORF">HPB48_004846</name>
</gene>
<dbReference type="OMA" id="DQLNCMA"/>
<evidence type="ECO:0000256" key="1">
    <source>
        <dbReference type="SAM" id="Coils"/>
    </source>
</evidence>
<name>A0A9J6H591_HAELO</name>
<proteinExistence type="predicted"/>
<dbReference type="AlphaFoldDB" id="A0A9J6H591"/>
<keyword evidence="3" id="KW-1185">Reference proteome</keyword>
<dbReference type="EMBL" id="JABSTR010000011">
    <property type="protein sequence ID" value="KAH9382499.1"/>
    <property type="molecule type" value="Genomic_DNA"/>
</dbReference>
<dbReference type="VEuPathDB" id="VectorBase:HLOH_063400"/>
<organism evidence="2 3">
    <name type="scientific">Haemaphysalis longicornis</name>
    <name type="common">Bush tick</name>
    <dbReference type="NCBI Taxonomy" id="44386"/>
    <lineage>
        <taxon>Eukaryota</taxon>
        <taxon>Metazoa</taxon>
        <taxon>Ecdysozoa</taxon>
        <taxon>Arthropoda</taxon>
        <taxon>Chelicerata</taxon>
        <taxon>Arachnida</taxon>
        <taxon>Acari</taxon>
        <taxon>Parasitiformes</taxon>
        <taxon>Ixodida</taxon>
        <taxon>Ixodoidea</taxon>
        <taxon>Ixodidae</taxon>
        <taxon>Haemaphysalinae</taxon>
        <taxon>Haemaphysalis</taxon>
    </lineage>
</organism>